<dbReference type="RefSeq" id="WP_024902850.1">
    <property type="nucleotide sequence ID" value="NZ_CADFGU010000002.1"/>
</dbReference>
<evidence type="ECO:0000256" key="7">
    <source>
        <dbReference type="RuleBase" id="RU362070"/>
    </source>
</evidence>
<keyword evidence="6 7" id="KW-0472">Membrane</keyword>
<organism evidence="8 9">
    <name type="scientific">Robbsia andropogonis</name>
    <dbReference type="NCBI Taxonomy" id="28092"/>
    <lineage>
        <taxon>Bacteria</taxon>
        <taxon>Pseudomonadati</taxon>
        <taxon>Pseudomonadota</taxon>
        <taxon>Betaproteobacteria</taxon>
        <taxon>Burkholderiales</taxon>
        <taxon>Burkholderiaceae</taxon>
        <taxon>Robbsia</taxon>
    </lineage>
</organism>
<comment type="caution">
    <text evidence="8">The sequence shown here is derived from an EMBL/GenBank/DDBJ whole genome shotgun (WGS) entry which is preliminary data.</text>
</comment>
<dbReference type="PATRIC" id="fig|28092.6.peg.4539"/>
<dbReference type="STRING" id="28092.WM40_19350"/>
<feature type="transmembrane region" description="Helical" evidence="7">
    <location>
        <begin position="174"/>
        <end position="198"/>
    </location>
</feature>
<dbReference type="PANTHER" id="PTHR30587">
    <property type="entry name" value="FLAGELLAR BIOSYNTHETIC PROTEIN FLIP"/>
    <property type="match status" value="1"/>
</dbReference>
<dbReference type="AlphaFoldDB" id="A0A0F5JW59"/>
<dbReference type="PROSITE" id="PS01060">
    <property type="entry name" value="FLIP_1"/>
    <property type="match status" value="1"/>
</dbReference>
<keyword evidence="4 7" id="KW-0812">Transmembrane</keyword>
<accession>A0A0F5JW59</accession>
<evidence type="ECO:0000313" key="8">
    <source>
        <dbReference type="EMBL" id="KKB62061.1"/>
    </source>
</evidence>
<comment type="similarity">
    <text evidence="2 7">Belongs to the FliP/MopC/SpaP family.</text>
</comment>
<evidence type="ECO:0000256" key="4">
    <source>
        <dbReference type="ARBA" id="ARBA00022692"/>
    </source>
</evidence>
<dbReference type="PRINTS" id="PR01302">
    <property type="entry name" value="TYPE3IMPPROT"/>
</dbReference>
<keyword evidence="9" id="KW-1185">Reference proteome</keyword>
<feature type="transmembrane region" description="Helical" evidence="7">
    <location>
        <begin position="47"/>
        <end position="65"/>
    </location>
</feature>
<dbReference type="NCBIfam" id="TIGR01102">
    <property type="entry name" value="yscR"/>
    <property type="match status" value="1"/>
</dbReference>
<dbReference type="GO" id="GO:0005886">
    <property type="term" value="C:plasma membrane"/>
    <property type="evidence" value="ECO:0007669"/>
    <property type="project" value="UniProtKB-SubCell"/>
</dbReference>
<gene>
    <name evidence="8" type="ORF">WM40_19350</name>
</gene>
<evidence type="ECO:0000256" key="5">
    <source>
        <dbReference type="ARBA" id="ARBA00022989"/>
    </source>
</evidence>
<dbReference type="InterPro" id="IPR005838">
    <property type="entry name" value="T3SS_IM_P"/>
</dbReference>
<dbReference type="NCBIfam" id="NF009437">
    <property type="entry name" value="PRK12796.1"/>
    <property type="match status" value="1"/>
</dbReference>
<comment type="caution">
    <text evidence="7">Lacks conserved residue(s) required for the propagation of feature annotation.</text>
</comment>
<keyword evidence="3 7" id="KW-1003">Cell membrane</keyword>
<dbReference type="OrthoDB" id="9805111at2"/>
<comment type="subcellular location">
    <subcellularLocation>
        <location evidence="1">Cell membrane</location>
        <topology evidence="1">Multi-pass membrane protein</topology>
    </subcellularLocation>
</comment>
<proteinExistence type="inferred from homology"/>
<reference evidence="8 9" key="1">
    <citation type="submission" date="2015-03" db="EMBL/GenBank/DDBJ databases">
        <title>Draft Genome Sequence of Burkholderia andropogonis type strain ICMP2807, isolated from Sorghum bicolor.</title>
        <authorList>
            <person name="Lopes-Santos L."/>
            <person name="Castro D.B."/>
            <person name="Ottoboni L.M."/>
            <person name="Park D."/>
            <person name="Weirc B.S."/>
            <person name="Destefano S.A."/>
        </authorList>
    </citation>
    <scope>NUCLEOTIDE SEQUENCE [LARGE SCALE GENOMIC DNA]</scope>
    <source>
        <strain evidence="8 9">ICMP2807</strain>
    </source>
</reference>
<dbReference type="EMBL" id="LAQU01000025">
    <property type="protein sequence ID" value="KKB62061.1"/>
    <property type="molecule type" value="Genomic_DNA"/>
</dbReference>
<evidence type="ECO:0000256" key="6">
    <source>
        <dbReference type="ARBA" id="ARBA00023136"/>
    </source>
</evidence>
<evidence type="ECO:0008006" key="10">
    <source>
        <dbReference type="Google" id="ProtNLM"/>
    </source>
</evidence>
<sequence>MHNPELSLITLVAIVSLVPFVFASGTCFLKFSIVLVLLRNAIGVQQVPSNLVVNSIALMLAAFVMQPVMTKTFQAFEETNQVASIEDAGPYLTTVFTPYRQYLTQHADKELVTFFQQVSAAAKQRSTAVDASSNNAINEPSEPNTIRRAAVPSLFVLLPAYSLTELRDAFRIGFYLYIPFIVVDLIVSNVLLALGMMMMSPVTISVPIKLILFVALDGWTLVAKDLVQPYLPLHLPG</sequence>
<dbReference type="InterPro" id="IPR005773">
    <property type="entry name" value="T3SS_YscR-like"/>
</dbReference>
<protein>
    <recommendedName>
        <fullName evidence="10">Type III secretion system protein</fullName>
    </recommendedName>
</protein>
<evidence type="ECO:0000256" key="1">
    <source>
        <dbReference type="ARBA" id="ARBA00004651"/>
    </source>
</evidence>
<keyword evidence="5 7" id="KW-1133">Transmembrane helix</keyword>
<dbReference type="Pfam" id="PF00813">
    <property type="entry name" value="FliP"/>
    <property type="match status" value="1"/>
</dbReference>
<dbReference type="GO" id="GO:0009306">
    <property type="term" value="P:protein secretion"/>
    <property type="evidence" value="ECO:0007669"/>
    <property type="project" value="UniProtKB-UniRule"/>
</dbReference>
<evidence type="ECO:0000313" key="9">
    <source>
        <dbReference type="Proteomes" id="UP000033618"/>
    </source>
</evidence>
<evidence type="ECO:0000256" key="3">
    <source>
        <dbReference type="ARBA" id="ARBA00022475"/>
    </source>
</evidence>
<dbReference type="PANTHER" id="PTHR30587:SF2">
    <property type="entry name" value="SURFACE PRESENTATION OF ANTIGENS PROTEIN SPAP"/>
    <property type="match status" value="1"/>
</dbReference>
<evidence type="ECO:0000256" key="2">
    <source>
        <dbReference type="ARBA" id="ARBA00006257"/>
    </source>
</evidence>
<dbReference type="PROSITE" id="PS01061">
    <property type="entry name" value="FLIP_2"/>
    <property type="match status" value="1"/>
</dbReference>
<feature type="transmembrane region" description="Helical" evidence="7">
    <location>
        <begin position="204"/>
        <end position="222"/>
    </location>
</feature>
<dbReference type="NCBIfam" id="NF009438">
    <property type="entry name" value="PRK12797.1"/>
    <property type="match status" value="1"/>
</dbReference>
<dbReference type="Proteomes" id="UP000033618">
    <property type="component" value="Unassembled WGS sequence"/>
</dbReference>
<name>A0A0F5JW59_9BURK</name>